<name>A0A8S5SCS0_9CAUD</name>
<sequence length="62" mass="7363">MFKAVMYKRCSIFVSMRRRMRTIFSIWRSFSIFPSLFYCLSTNLNLILSMKSVILNISTAKI</sequence>
<evidence type="ECO:0000313" key="1">
    <source>
        <dbReference type="EMBL" id="DAF48720.1"/>
    </source>
</evidence>
<accession>A0A8S5SCS0</accession>
<reference evidence="1" key="1">
    <citation type="journal article" date="2021" name="Proc. Natl. Acad. Sci. U.S.A.">
        <title>A Catalog of Tens of Thousands of Viruses from Human Metagenomes Reveals Hidden Associations with Chronic Diseases.</title>
        <authorList>
            <person name="Tisza M.J."/>
            <person name="Buck C.B."/>
        </authorList>
    </citation>
    <scope>NUCLEOTIDE SEQUENCE</scope>
    <source>
        <strain evidence="1">CtrCv3</strain>
    </source>
</reference>
<dbReference type="EMBL" id="BK032572">
    <property type="protein sequence ID" value="DAF48720.1"/>
    <property type="molecule type" value="Genomic_DNA"/>
</dbReference>
<proteinExistence type="predicted"/>
<organism evidence="1">
    <name type="scientific">Siphoviridae sp. ctrCv3</name>
    <dbReference type="NCBI Taxonomy" id="2827954"/>
    <lineage>
        <taxon>Viruses</taxon>
        <taxon>Duplodnaviria</taxon>
        <taxon>Heunggongvirae</taxon>
        <taxon>Uroviricota</taxon>
        <taxon>Caudoviricetes</taxon>
    </lineage>
</organism>
<protein>
    <submittedName>
        <fullName evidence="1">Uncharacterized protein</fullName>
    </submittedName>
</protein>